<sequence length="652" mass="72788">MYQKIISLIYILALLASPELSWAQDSEAPTEEDYYRMVTIPTPEGVLLEVGGLTTLPDGRIALSTRRGDVWLVENPGMFEGTLPRFTRYAAGLHEPLGLAYRDQSLYVAQRGELTKLSDTNGDDRADRYETIYQWPLSGHYHEYSYGPKFLPDSTMIVTGNVAFGDEEWWRGESRVPWRGWSLQITPEGEMHPWATGMRSPCGIGIVDGEFFYAENQGDWMGSGGIWHVTKGSFTGHPAGLSWTGKEDTPLDLTPEEFYAKIDIRQEKRNGRYVKPENIEDEEDPDFLFEAKKEFPEIKLPAVWLPHGILGISNSEIVTIDNGDAFGPFNGQLLVGDQGQSKIMRVALEKVNGEYQGVAFDFRSGFQSGVLRMTWGDDGSLYVGETNRGWGSAGTTTSGLERLVFSGATPFEMKTVKAEPDGFTIEFTKPVDKTSAEDLNAYGGRSFIYKYHAVYGSPTVNEEDLKIKGIKVSEDGKTVRVVVDNLRQYYLHELNVLGIKAADSGEGVLHPFAYYTLNNIPEGEKLPESEWVTRRSQPSNDRQASRAIQAQATTTPDDPNAAVASASAPTFEEIEPLLIKNTCTACHQADKRQVGPAFKDVAKRKYSHEKIVELIYNPQPQNWPDYATPMPPMPQVSKEDATKIAQWINSLK</sequence>
<feature type="binding site" description="covalent" evidence="6">
    <location>
        <position position="587"/>
    </location>
    <ligand>
        <name>heme c</name>
        <dbReference type="ChEBI" id="CHEBI:61717"/>
    </ligand>
</feature>
<dbReference type="Gene3D" id="2.120.10.30">
    <property type="entry name" value="TolB, C-terminal domain"/>
    <property type="match status" value="1"/>
</dbReference>
<dbReference type="SUPFAM" id="SSF46626">
    <property type="entry name" value="Cytochrome c"/>
    <property type="match status" value="1"/>
</dbReference>
<feature type="chain" id="PRO_5041206850" evidence="8">
    <location>
        <begin position="24"/>
        <end position="652"/>
    </location>
</feature>
<dbReference type="InterPro" id="IPR009056">
    <property type="entry name" value="Cyt_c-like_dom"/>
</dbReference>
<dbReference type="EMBL" id="CP120682">
    <property type="protein sequence ID" value="WKN37262.1"/>
    <property type="molecule type" value="Genomic_DNA"/>
</dbReference>
<accession>A0AA49GMY0</accession>
<feature type="binding site" description="covalent" evidence="6">
    <location>
        <position position="583"/>
    </location>
    <ligand>
        <name>heme c</name>
        <dbReference type="ChEBI" id="CHEBI:61717"/>
    </ligand>
</feature>
<dbReference type="PANTHER" id="PTHR33546">
    <property type="entry name" value="LARGE, MULTIFUNCTIONAL SECRETED PROTEIN-RELATED"/>
    <property type="match status" value="1"/>
</dbReference>
<proteinExistence type="predicted"/>
<evidence type="ECO:0000256" key="2">
    <source>
        <dbReference type="ARBA" id="ARBA00022617"/>
    </source>
</evidence>
<dbReference type="InterPro" id="IPR011042">
    <property type="entry name" value="6-blade_b-propeller_TolB-like"/>
</dbReference>
<evidence type="ECO:0000256" key="6">
    <source>
        <dbReference type="PIRSR" id="PIRSR602324-1"/>
    </source>
</evidence>
<name>A0AA49GMY0_9BACT</name>
<gene>
    <name evidence="10" type="ORF">K4G66_00885</name>
</gene>
<evidence type="ECO:0000256" key="7">
    <source>
        <dbReference type="SAM" id="MobiDB-lite"/>
    </source>
</evidence>
<dbReference type="PANTHER" id="PTHR33546:SF1">
    <property type="entry name" value="LARGE, MULTIFUNCTIONAL SECRETED PROTEIN"/>
    <property type="match status" value="1"/>
</dbReference>
<dbReference type="PROSITE" id="PS51007">
    <property type="entry name" value="CYTC"/>
    <property type="match status" value="1"/>
</dbReference>
<keyword evidence="2 6" id="KW-0349">Heme</keyword>
<dbReference type="Gene3D" id="1.10.760.10">
    <property type="entry name" value="Cytochrome c-like domain"/>
    <property type="match status" value="1"/>
</dbReference>
<dbReference type="GO" id="GO:0005506">
    <property type="term" value="F:iron ion binding"/>
    <property type="evidence" value="ECO:0007669"/>
    <property type="project" value="InterPro"/>
</dbReference>
<dbReference type="SUPFAM" id="SSF50952">
    <property type="entry name" value="Soluble quinoprotein glucose dehydrogenase"/>
    <property type="match status" value="1"/>
</dbReference>
<organism evidence="10">
    <name type="scientific">Roseihalotalea indica</name>
    <dbReference type="NCBI Taxonomy" id="2867963"/>
    <lineage>
        <taxon>Bacteria</taxon>
        <taxon>Pseudomonadati</taxon>
        <taxon>Bacteroidota</taxon>
        <taxon>Cytophagia</taxon>
        <taxon>Cytophagales</taxon>
        <taxon>Catalimonadaceae</taxon>
        <taxon>Roseihalotalea</taxon>
    </lineage>
</organism>
<dbReference type="AlphaFoldDB" id="A0AA49GMY0"/>
<dbReference type="PRINTS" id="PR00606">
    <property type="entry name" value="CYTCHROMECID"/>
</dbReference>
<keyword evidence="5 6" id="KW-0408">Iron</keyword>
<keyword evidence="3 6" id="KW-0479">Metal-binding</keyword>
<feature type="signal peptide" evidence="8">
    <location>
        <begin position="1"/>
        <end position="23"/>
    </location>
</feature>
<feature type="domain" description="Cytochrome c" evidence="9">
    <location>
        <begin position="562"/>
        <end position="652"/>
    </location>
</feature>
<dbReference type="GO" id="GO:0009055">
    <property type="term" value="F:electron transfer activity"/>
    <property type="evidence" value="ECO:0007669"/>
    <property type="project" value="InterPro"/>
</dbReference>
<evidence type="ECO:0000256" key="8">
    <source>
        <dbReference type="SAM" id="SignalP"/>
    </source>
</evidence>
<protein>
    <submittedName>
        <fullName evidence="10">C-type cytochrome</fullName>
    </submittedName>
</protein>
<keyword evidence="1" id="KW-0813">Transport</keyword>
<keyword evidence="8" id="KW-0732">Signal</keyword>
<reference evidence="10" key="1">
    <citation type="journal article" date="2023" name="Comput. Struct. Biotechnol. J.">
        <title>Discovery of a novel marine Bacteroidetes with a rich repertoire of carbohydrate-active enzymes.</title>
        <authorList>
            <person name="Chen B."/>
            <person name="Liu G."/>
            <person name="Chen Q."/>
            <person name="Wang H."/>
            <person name="Liu L."/>
            <person name="Tang K."/>
        </authorList>
    </citation>
    <scope>NUCLEOTIDE SEQUENCE</scope>
    <source>
        <strain evidence="10">TK19036</strain>
    </source>
</reference>
<evidence type="ECO:0000259" key="9">
    <source>
        <dbReference type="PROSITE" id="PS51007"/>
    </source>
</evidence>
<feature type="region of interest" description="Disordered" evidence="7">
    <location>
        <begin position="534"/>
        <end position="563"/>
    </location>
</feature>
<evidence type="ECO:0000256" key="3">
    <source>
        <dbReference type="ARBA" id="ARBA00022723"/>
    </source>
</evidence>
<dbReference type="InterPro" id="IPR011041">
    <property type="entry name" value="Quinoprot_gluc/sorb_DH_b-prop"/>
</dbReference>
<evidence type="ECO:0000256" key="4">
    <source>
        <dbReference type="ARBA" id="ARBA00022982"/>
    </source>
</evidence>
<dbReference type="Pfam" id="PF00034">
    <property type="entry name" value="Cytochrom_C"/>
    <property type="match status" value="1"/>
</dbReference>
<feature type="binding site" description="covalent" evidence="6">
    <location>
        <position position="630"/>
    </location>
    <ligand>
        <name>heme c</name>
        <dbReference type="ChEBI" id="CHEBI:61717"/>
    </ligand>
</feature>
<dbReference type="InterPro" id="IPR036909">
    <property type="entry name" value="Cyt_c-like_dom_sf"/>
</dbReference>
<dbReference type="InterPro" id="IPR002324">
    <property type="entry name" value="Cyt_c_ID"/>
</dbReference>
<feature type="compositionally biased region" description="Polar residues" evidence="7">
    <location>
        <begin position="534"/>
        <end position="557"/>
    </location>
</feature>
<evidence type="ECO:0000313" key="10">
    <source>
        <dbReference type="EMBL" id="WKN37262.1"/>
    </source>
</evidence>
<evidence type="ECO:0000256" key="1">
    <source>
        <dbReference type="ARBA" id="ARBA00022448"/>
    </source>
</evidence>
<keyword evidence="4" id="KW-0249">Electron transport</keyword>
<comment type="PTM">
    <text evidence="6">Binds 1 heme c group covalently per subunit.</text>
</comment>
<dbReference type="GO" id="GO:0020037">
    <property type="term" value="F:heme binding"/>
    <property type="evidence" value="ECO:0007669"/>
    <property type="project" value="InterPro"/>
</dbReference>
<evidence type="ECO:0000256" key="5">
    <source>
        <dbReference type="ARBA" id="ARBA00023004"/>
    </source>
</evidence>
<reference evidence="10" key="2">
    <citation type="journal article" date="2024" name="Antonie Van Leeuwenhoek">
        <title>Roseihalotalea indica gen. nov., sp. nov., a halophilic Bacteroidetes from mesopelagic Southwest Indian Ocean with higher carbohydrate metabolic potential.</title>
        <authorList>
            <person name="Chen B."/>
            <person name="Zhang M."/>
            <person name="Lin D."/>
            <person name="Ye J."/>
            <person name="Tang K."/>
        </authorList>
    </citation>
    <scope>NUCLEOTIDE SEQUENCE</scope>
    <source>
        <strain evidence="10">TK19036</strain>
    </source>
</reference>